<dbReference type="EMBL" id="JBCLYO010000001">
    <property type="protein sequence ID" value="KAL0096594.1"/>
    <property type="molecule type" value="Genomic_DNA"/>
</dbReference>
<comment type="caution">
    <text evidence="6">The sequence shown here is derived from an EMBL/GenBank/DDBJ whole genome shotgun (WGS) entry which is preliminary data.</text>
</comment>
<feature type="transmembrane region" description="Helical" evidence="4">
    <location>
        <begin position="37"/>
        <end position="58"/>
    </location>
</feature>
<reference evidence="6 7" key="1">
    <citation type="submission" date="2024-04" db="EMBL/GenBank/DDBJ databases">
        <title>Symmetric and asymmetric DNA N6-adenine methylation regulates different biological responses in Mucorales.</title>
        <authorList>
            <consortium name="Lawrence Berkeley National Laboratory"/>
            <person name="Lax C."/>
            <person name="Mondo S.J."/>
            <person name="Osorio-Concepcion M."/>
            <person name="Muszewska A."/>
            <person name="Corrochano-Luque M."/>
            <person name="Gutierrez G."/>
            <person name="Riley R."/>
            <person name="Lipzen A."/>
            <person name="Guo J."/>
            <person name="Hundley H."/>
            <person name="Amirebrahimi M."/>
            <person name="Ng V."/>
            <person name="Lorenzo-Gutierrez D."/>
            <person name="Binder U."/>
            <person name="Yang J."/>
            <person name="Song Y."/>
            <person name="Canovas D."/>
            <person name="Navarro E."/>
            <person name="Freitag M."/>
            <person name="Gabaldon T."/>
            <person name="Grigoriev I.V."/>
            <person name="Corrochano L.M."/>
            <person name="Nicolas F.E."/>
            <person name="Garre V."/>
        </authorList>
    </citation>
    <scope>NUCLEOTIDE SEQUENCE [LARGE SCALE GENOMIC DNA]</scope>
    <source>
        <strain evidence="6 7">L51</strain>
    </source>
</reference>
<dbReference type="Gene3D" id="2.30.30.40">
    <property type="entry name" value="SH3 Domains"/>
    <property type="match status" value="1"/>
</dbReference>
<organism evidence="6 7">
    <name type="scientific">Phycomyces blakesleeanus</name>
    <dbReference type="NCBI Taxonomy" id="4837"/>
    <lineage>
        <taxon>Eukaryota</taxon>
        <taxon>Fungi</taxon>
        <taxon>Fungi incertae sedis</taxon>
        <taxon>Mucoromycota</taxon>
        <taxon>Mucoromycotina</taxon>
        <taxon>Mucoromycetes</taxon>
        <taxon>Mucorales</taxon>
        <taxon>Phycomycetaceae</taxon>
        <taxon>Phycomyces</taxon>
    </lineage>
</organism>
<accession>A0ABR3BCM0</accession>
<feature type="transmembrane region" description="Helical" evidence="4">
    <location>
        <begin position="6"/>
        <end position="30"/>
    </location>
</feature>
<evidence type="ECO:0000313" key="6">
    <source>
        <dbReference type="EMBL" id="KAL0096594.1"/>
    </source>
</evidence>
<feature type="compositionally biased region" description="Acidic residues" evidence="3">
    <location>
        <begin position="280"/>
        <end position="290"/>
    </location>
</feature>
<keyword evidence="1 2" id="KW-0728">SH3 domain</keyword>
<dbReference type="Proteomes" id="UP001448207">
    <property type="component" value="Unassembled WGS sequence"/>
</dbReference>
<sequence length="290" mass="32600">MNVTRTHPVFLLSCTLAIVGWLITLAGLCASRGVIQTIYWCTVVFEFGLLAFVCAVVFTNSLPIYYPTILSLIVLSVPYGIDEIQYHLMIGQPALSASASGFIVLMTAKFSWLFLFGIQPNLNEYYSFKDYQSCTSSNNQSYDTVVVPNPVVEVHKKKPHYNLPVPVQASYPRTMYSHEGQGIVPIYHSNPDVCHLMENGRREANDDMNQLFSLSAPVEYDIPVVAIHKCKDPDELSFEKGEKLNIHEQEGNWWKAQKADGSLGMVPSNYVSKPNKAKEEEEEEESYDAV</sequence>
<evidence type="ECO:0000256" key="3">
    <source>
        <dbReference type="SAM" id="MobiDB-lite"/>
    </source>
</evidence>
<evidence type="ECO:0000259" key="5">
    <source>
        <dbReference type="PROSITE" id="PS50002"/>
    </source>
</evidence>
<evidence type="ECO:0000313" key="7">
    <source>
        <dbReference type="Proteomes" id="UP001448207"/>
    </source>
</evidence>
<dbReference type="PROSITE" id="PS50002">
    <property type="entry name" value="SH3"/>
    <property type="match status" value="1"/>
</dbReference>
<evidence type="ECO:0000256" key="4">
    <source>
        <dbReference type="SAM" id="Phobius"/>
    </source>
</evidence>
<dbReference type="PRINTS" id="PR00452">
    <property type="entry name" value="SH3DOMAIN"/>
</dbReference>
<dbReference type="Pfam" id="PF00018">
    <property type="entry name" value="SH3_1"/>
    <property type="match status" value="1"/>
</dbReference>
<dbReference type="SUPFAM" id="SSF50044">
    <property type="entry name" value="SH3-domain"/>
    <property type="match status" value="1"/>
</dbReference>
<name>A0ABR3BCM0_PHYBL</name>
<feature type="region of interest" description="Disordered" evidence="3">
    <location>
        <begin position="265"/>
        <end position="290"/>
    </location>
</feature>
<keyword evidence="4" id="KW-0812">Transmembrane</keyword>
<feature type="domain" description="SH3" evidence="5">
    <location>
        <begin position="219"/>
        <end position="276"/>
    </location>
</feature>
<dbReference type="InterPro" id="IPR001452">
    <property type="entry name" value="SH3_domain"/>
</dbReference>
<feature type="transmembrane region" description="Helical" evidence="4">
    <location>
        <begin position="64"/>
        <end position="81"/>
    </location>
</feature>
<keyword evidence="4" id="KW-0472">Membrane</keyword>
<keyword evidence="4" id="KW-1133">Transmembrane helix</keyword>
<dbReference type="SMART" id="SM00326">
    <property type="entry name" value="SH3"/>
    <property type="match status" value="1"/>
</dbReference>
<dbReference type="InterPro" id="IPR036028">
    <property type="entry name" value="SH3-like_dom_sf"/>
</dbReference>
<feature type="transmembrane region" description="Helical" evidence="4">
    <location>
        <begin position="93"/>
        <end position="115"/>
    </location>
</feature>
<proteinExistence type="predicted"/>
<gene>
    <name evidence="6" type="ORF">J3Q64DRAFT_1827655</name>
</gene>
<keyword evidence="7" id="KW-1185">Reference proteome</keyword>
<evidence type="ECO:0000256" key="1">
    <source>
        <dbReference type="ARBA" id="ARBA00022443"/>
    </source>
</evidence>
<evidence type="ECO:0000256" key="2">
    <source>
        <dbReference type="PROSITE-ProRule" id="PRU00192"/>
    </source>
</evidence>
<protein>
    <recommendedName>
        <fullName evidence="5">SH3 domain-containing protein</fullName>
    </recommendedName>
</protein>